<keyword evidence="3" id="KW-1133">Transmembrane helix</keyword>
<dbReference type="InterPro" id="IPR043130">
    <property type="entry name" value="CDP-OH_PTrfase_TM_dom"/>
</dbReference>
<dbReference type="GO" id="GO:0008654">
    <property type="term" value="P:phospholipid biosynthetic process"/>
    <property type="evidence" value="ECO:0007669"/>
    <property type="project" value="InterPro"/>
</dbReference>
<organism evidence="4">
    <name type="scientific">uncultured Nocardioidaceae bacterium</name>
    <dbReference type="NCBI Taxonomy" id="253824"/>
    <lineage>
        <taxon>Bacteria</taxon>
        <taxon>Bacillati</taxon>
        <taxon>Actinomycetota</taxon>
        <taxon>Actinomycetes</taxon>
        <taxon>Propionibacteriales</taxon>
        <taxon>Nocardioidaceae</taxon>
        <taxon>environmental samples</taxon>
    </lineage>
</organism>
<comment type="similarity">
    <text evidence="2">Belongs to the CDP-alcohol phosphatidyltransferase class-I family.</text>
</comment>
<gene>
    <name evidence="4" type="ORF">AVDCRST_MAG46-3232</name>
</gene>
<dbReference type="PROSITE" id="PS00379">
    <property type="entry name" value="CDP_ALCOHOL_P_TRANSF"/>
    <property type="match status" value="1"/>
</dbReference>
<evidence type="ECO:0000256" key="3">
    <source>
        <dbReference type="SAM" id="Phobius"/>
    </source>
</evidence>
<keyword evidence="3" id="KW-0472">Membrane</keyword>
<dbReference type="Pfam" id="PF01066">
    <property type="entry name" value="CDP-OH_P_transf"/>
    <property type="match status" value="1"/>
</dbReference>
<dbReference type="GO" id="GO:0016020">
    <property type="term" value="C:membrane"/>
    <property type="evidence" value="ECO:0007669"/>
    <property type="project" value="InterPro"/>
</dbReference>
<dbReference type="EC" id="2.7.8.-" evidence="4"/>
<proteinExistence type="inferred from homology"/>
<keyword evidence="1 2" id="KW-0808">Transferase</keyword>
<dbReference type="AlphaFoldDB" id="A0A6J4MIE3"/>
<dbReference type="InterPro" id="IPR000462">
    <property type="entry name" value="CDP-OH_P_trans"/>
</dbReference>
<dbReference type="InterPro" id="IPR048254">
    <property type="entry name" value="CDP_ALCOHOL_P_TRANSF_CS"/>
</dbReference>
<evidence type="ECO:0000256" key="2">
    <source>
        <dbReference type="RuleBase" id="RU003750"/>
    </source>
</evidence>
<evidence type="ECO:0000256" key="1">
    <source>
        <dbReference type="ARBA" id="ARBA00022679"/>
    </source>
</evidence>
<reference evidence="4" key="1">
    <citation type="submission" date="2020-02" db="EMBL/GenBank/DDBJ databases">
        <authorList>
            <person name="Meier V. D."/>
        </authorList>
    </citation>
    <scope>NUCLEOTIDE SEQUENCE</scope>
    <source>
        <strain evidence="4">AVDCRST_MAG46</strain>
    </source>
</reference>
<dbReference type="Gene3D" id="1.20.120.1760">
    <property type="match status" value="1"/>
</dbReference>
<keyword evidence="3" id="KW-0812">Transmembrane</keyword>
<name>A0A6J4MIE3_9ACTN</name>
<accession>A0A6J4MIE3</accession>
<feature type="transmembrane region" description="Helical" evidence="3">
    <location>
        <begin position="85"/>
        <end position="106"/>
    </location>
</feature>
<dbReference type="GO" id="GO:0016780">
    <property type="term" value="F:phosphotransferase activity, for other substituted phosphate groups"/>
    <property type="evidence" value="ECO:0007669"/>
    <property type="project" value="InterPro"/>
</dbReference>
<dbReference type="EMBL" id="CADCUD010000228">
    <property type="protein sequence ID" value="CAA9360298.1"/>
    <property type="molecule type" value="Genomic_DNA"/>
</dbReference>
<feature type="transmembrane region" description="Helical" evidence="3">
    <location>
        <begin position="199"/>
        <end position="221"/>
    </location>
</feature>
<evidence type="ECO:0000313" key="4">
    <source>
        <dbReference type="EMBL" id="CAA9360298.1"/>
    </source>
</evidence>
<sequence length="243" mass="25229">MVTVSTGLAVGLAVLVALLAALGTTVGLGAAGWGVGLTGGFVINAAVARGGAGGLGPADLVTGTRAAIACALAALVADSFFQQPAVSTLVALTFAALVLDALDGWVARRTRTASMFGARFDGEIDAFLILVLSVYVADTVAGWVLAIGVARYVFAVACWGLPWLRRQLPPRYWRKVVAATQGIVLTLAAASLAPRWLTYAALAVALALLTESFGRDMLWLWRHRFAEGAQLTGPSGPLRVQRP</sequence>
<protein>
    <submittedName>
        <fullName evidence="4">CDP-alcohol phosphatidyltransferase</fullName>
        <ecNumber evidence="4">2.7.8.-</ecNumber>
    </submittedName>
</protein>